<feature type="transmembrane region" description="Helical" evidence="11">
    <location>
        <begin position="26"/>
        <end position="49"/>
    </location>
</feature>
<protein>
    <submittedName>
        <fullName evidence="12">Putative Co/Zn/Cd cation transporter-like protein</fullName>
    </submittedName>
</protein>
<evidence type="ECO:0000313" key="12">
    <source>
        <dbReference type="EMBL" id="CBI00442.1"/>
    </source>
</evidence>
<evidence type="ECO:0000256" key="10">
    <source>
        <dbReference type="ARBA" id="ARBA00023329"/>
    </source>
</evidence>
<dbReference type="SUPFAM" id="SSF161111">
    <property type="entry name" value="Cation efflux protein transmembrane domain-like"/>
    <property type="match status" value="1"/>
</dbReference>
<sequence length="213" mass="22196">MPELVQIGFQPSKSAIAGAPKPRASVLWIQGVTLVWMLVEFGVSVYAAVTAHSPAMLAFGSDSLVELLSAAVVLLQWIPGMSISERRASRTAGTLLFVLAFVVAAIAVASLALRLRPATSYAGIAVTIAALIAMPVLAFLKRREARRSKNAALAADAVQSATCAYLALIALAGLAINAAFHVAWFDSVAALVAVPILVREGRSAWQGHACGCC</sequence>
<keyword evidence="10" id="KW-0968">Cytoplasmic vesicle</keyword>
<proteinExistence type="inferred from homology"/>
<reference evidence="12" key="1">
    <citation type="submission" date="2009-10" db="EMBL/GenBank/DDBJ databases">
        <title>Diversity of trophic interactions inside an arsenic-rich microbial ecosystem.</title>
        <authorList>
            <person name="Bertin P.N."/>
            <person name="Heinrich-Salmeron A."/>
            <person name="Pelletier E."/>
            <person name="Goulhen-Chollet F."/>
            <person name="Arsene-Ploetze F."/>
            <person name="Gallien S."/>
            <person name="Calteau A."/>
            <person name="Vallenet D."/>
            <person name="Casiot C."/>
            <person name="Chane-Woon-Ming B."/>
            <person name="Giloteaux L."/>
            <person name="Barakat M."/>
            <person name="Bonnefoy V."/>
            <person name="Bruneel O."/>
            <person name="Chandler M."/>
            <person name="Cleiss J."/>
            <person name="Duran R."/>
            <person name="Elbaz-Poulichet F."/>
            <person name="Fonknechten N."/>
            <person name="Lauga B."/>
            <person name="Mornico D."/>
            <person name="Ortet P."/>
            <person name="Schaeffer C."/>
            <person name="Siguier P."/>
            <person name="Alexander Thil Smith A."/>
            <person name="Van Dorsselaer A."/>
            <person name="Weissenbach J."/>
            <person name="Medigue C."/>
            <person name="Le Paslier D."/>
        </authorList>
    </citation>
    <scope>NUCLEOTIDE SEQUENCE</scope>
</reference>
<evidence type="ECO:0000256" key="4">
    <source>
        <dbReference type="ARBA" id="ARBA00022692"/>
    </source>
</evidence>
<comment type="subcellular location">
    <subcellularLocation>
        <location evidence="2">Cytoplasmic vesicle</location>
        <location evidence="2">Secretory vesicle</location>
        <location evidence="2">Synaptic vesicle membrane</location>
        <topology evidence="2">Multi-pass membrane protein</topology>
    </subcellularLocation>
    <subcellularLocation>
        <location evidence="1">Early endosome membrane</location>
    </subcellularLocation>
</comment>
<dbReference type="AlphaFoldDB" id="E6PZT3"/>
<dbReference type="InterPro" id="IPR027469">
    <property type="entry name" value="Cation_efflux_TMD_sf"/>
</dbReference>
<evidence type="ECO:0000256" key="6">
    <source>
        <dbReference type="ARBA" id="ARBA00022833"/>
    </source>
</evidence>
<dbReference type="Gene3D" id="1.20.1510.10">
    <property type="entry name" value="Cation efflux protein transmembrane domain"/>
    <property type="match status" value="1"/>
</dbReference>
<comment type="caution">
    <text evidence="12">The sequence shown here is derived from an EMBL/GenBank/DDBJ whole genome shotgun (WGS) entry which is preliminary data.</text>
</comment>
<dbReference type="GO" id="GO:0030672">
    <property type="term" value="C:synaptic vesicle membrane"/>
    <property type="evidence" value="ECO:0007669"/>
    <property type="project" value="UniProtKB-SubCell"/>
</dbReference>
<dbReference type="InterPro" id="IPR026765">
    <property type="entry name" value="Tmem163"/>
</dbReference>
<keyword evidence="4 11" id="KW-0812">Transmembrane</keyword>
<comment type="similarity">
    <text evidence="3">Belongs to the TMEM163 family.</text>
</comment>
<dbReference type="PANTHER" id="PTHR31937">
    <property type="entry name" value="TRANSMEMBRANE PROTEIN 163"/>
    <property type="match status" value="1"/>
</dbReference>
<evidence type="ECO:0000256" key="11">
    <source>
        <dbReference type="SAM" id="Phobius"/>
    </source>
</evidence>
<keyword evidence="6" id="KW-0862">Zinc</keyword>
<accession>E6PZT3</accession>
<evidence type="ECO:0000256" key="5">
    <source>
        <dbReference type="ARBA" id="ARBA00022753"/>
    </source>
</evidence>
<evidence type="ECO:0000256" key="8">
    <source>
        <dbReference type="ARBA" id="ARBA00023018"/>
    </source>
</evidence>
<dbReference type="GO" id="GO:0031901">
    <property type="term" value="C:early endosome membrane"/>
    <property type="evidence" value="ECO:0007669"/>
    <property type="project" value="UniProtKB-SubCell"/>
</dbReference>
<keyword evidence="9 11" id="KW-0472">Membrane</keyword>
<keyword evidence="5" id="KW-0967">Endosome</keyword>
<evidence type="ECO:0000256" key="9">
    <source>
        <dbReference type="ARBA" id="ARBA00023136"/>
    </source>
</evidence>
<dbReference type="PANTHER" id="PTHR31937:SF2">
    <property type="entry name" value="TRANSMEMBRANE PROTEIN 163"/>
    <property type="match status" value="1"/>
</dbReference>
<feature type="transmembrane region" description="Helical" evidence="11">
    <location>
        <begin position="95"/>
        <end position="115"/>
    </location>
</feature>
<evidence type="ECO:0000256" key="3">
    <source>
        <dbReference type="ARBA" id="ARBA00008731"/>
    </source>
</evidence>
<dbReference type="EMBL" id="CABN01000137">
    <property type="protein sequence ID" value="CBI00442.1"/>
    <property type="molecule type" value="Genomic_DNA"/>
</dbReference>
<keyword evidence="8" id="KW-0770">Synapse</keyword>
<feature type="transmembrane region" description="Helical" evidence="11">
    <location>
        <begin position="152"/>
        <end position="172"/>
    </location>
</feature>
<organism evidence="12">
    <name type="scientific">mine drainage metagenome</name>
    <dbReference type="NCBI Taxonomy" id="410659"/>
    <lineage>
        <taxon>unclassified sequences</taxon>
        <taxon>metagenomes</taxon>
        <taxon>ecological metagenomes</taxon>
    </lineage>
</organism>
<evidence type="ECO:0000256" key="1">
    <source>
        <dbReference type="ARBA" id="ARBA00004146"/>
    </source>
</evidence>
<feature type="transmembrane region" description="Helical" evidence="11">
    <location>
        <begin position="121"/>
        <end position="140"/>
    </location>
</feature>
<gene>
    <name evidence="12" type="ORF">CARN3_1444</name>
</gene>
<name>E6PZT3_9ZZZZ</name>
<keyword evidence="7 11" id="KW-1133">Transmembrane helix</keyword>
<evidence type="ECO:0000256" key="7">
    <source>
        <dbReference type="ARBA" id="ARBA00022989"/>
    </source>
</evidence>
<evidence type="ECO:0000256" key="2">
    <source>
        <dbReference type="ARBA" id="ARBA00004644"/>
    </source>
</evidence>